<dbReference type="PANTHER" id="PTHR11802">
    <property type="entry name" value="SERINE PROTEASE FAMILY S10 SERINE CARBOXYPEPTIDASE"/>
    <property type="match status" value="1"/>
</dbReference>
<evidence type="ECO:0000256" key="3">
    <source>
        <dbReference type="ARBA" id="ARBA00022670"/>
    </source>
</evidence>
<dbReference type="STRING" id="1314771.A0A197JXY3"/>
<organism evidence="8 9">
    <name type="scientific">Linnemannia elongata AG-77</name>
    <dbReference type="NCBI Taxonomy" id="1314771"/>
    <lineage>
        <taxon>Eukaryota</taxon>
        <taxon>Fungi</taxon>
        <taxon>Fungi incertae sedis</taxon>
        <taxon>Mucoromycota</taxon>
        <taxon>Mortierellomycotina</taxon>
        <taxon>Mortierellomycetes</taxon>
        <taxon>Mortierellales</taxon>
        <taxon>Mortierellaceae</taxon>
        <taxon>Linnemannia</taxon>
    </lineage>
</organism>
<dbReference type="AlphaFoldDB" id="A0A197JXY3"/>
<evidence type="ECO:0000256" key="5">
    <source>
        <dbReference type="ARBA" id="ARBA00022801"/>
    </source>
</evidence>
<accession>A0A197JXY3</accession>
<evidence type="ECO:0000256" key="1">
    <source>
        <dbReference type="ARBA" id="ARBA00009431"/>
    </source>
</evidence>
<dbReference type="PRINTS" id="PR00724">
    <property type="entry name" value="CRBOXYPTASEC"/>
</dbReference>
<sequence>MLSKTIGLSALIVLTTTVAILATTTTTNAASSQQSPAVKAWETRKPKYDRQEHRVGPLPWAAGEDPILESYAGNFPIRQWTKKDGSKADAEMFYWFFPALKPKVKNPPLIIWLQGGPGASSMIGLFYETGPIHVTEDLKLMRNNNTWANEYSMLFVEQPVGTGYSFVNQSGKKRTKRKKGSARGGDGERKDDEGDSDDGDDTLGFDADNDEEKDRDGSFEELDAELERDQEEEAAFFATLPSSLPFDFKVAAASKRRGMRTKATNNTDEDPDAIYTKSGYVKDQRAVVRDMLVFLDQFYERYPEQQKADLYIAGQSYAGKFIPSIAHAIMERNRKIQSKLPQSARGGVMETETAAEETIMTQATPMQAVIPIKGISMGNSMTDPITQIQIHADHAFYLGLLTALQADQMREYQRNAVKLVEQGRFLDANRFRGKIFNLFRNSTGQLNTFDIRKGSHGMNWKPMTALLNRREIKDSLNVFGPRKTYLLQQKVSKEEVARIELGRWDTEYRTDPEVKQAMRGDIMRSTKPLVADLLDNGIKVLAYQGIFDFRDAPAGSTRWIEEMEWKGREEFALHERTKMHLGSI</sequence>
<evidence type="ECO:0000256" key="6">
    <source>
        <dbReference type="ARBA" id="ARBA00023180"/>
    </source>
</evidence>
<dbReference type="EMBL" id="KV442043">
    <property type="protein sequence ID" value="OAQ29119.1"/>
    <property type="molecule type" value="Genomic_DNA"/>
</dbReference>
<keyword evidence="4" id="KW-0732">Signal</keyword>
<keyword evidence="2" id="KW-0121">Carboxypeptidase</keyword>
<evidence type="ECO:0000313" key="8">
    <source>
        <dbReference type="EMBL" id="OAQ29119.1"/>
    </source>
</evidence>
<evidence type="ECO:0000313" key="9">
    <source>
        <dbReference type="Proteomes" id="UP000078512"/>
    </source>
</evidence>
<proteinExistence type="inferred from homology"/>
<gene>
    <name evidence="8" type="ORF">K457DRAFT_1907074</name>
</gene>
<evidence type="ECO:0000256" key="7">
    <source>
        <dbReference type="SAM" id="MobiDB-lite"/>
    </source>
</evidence>
<dbReference type="GO" id="GO:0004185">
    <property type="term" value="F:serine-type carboxypeptidase activity"/>
    <property type="evidence" value="ECO:0007669"/>
    <property type="project" value="InterPro"/>
</dbReference>
<dbReference type="PANTHER" id="PTHR11802:SF472">
    <property type="entry name" value="SERINE CARBOXYPEPTIDASE CPVL-RELATED"/>
    <property type="match status" value="1"/>
</dbReference>
<evidence type="ECO:0000256" key="4">
    <source>
        <dbReference type="ARBA" id="ARBA00022729"/>
    </source>
</evidence>
<feature type="compositionally biased region" description="Basic residues" evidence="7">
    <location>
        <begin position="171"/>
        <end position="181"/>
    </location>
</feature>
<evidence type="ECO:0000256" key="2">
    <source>
        <dbReference type="ARBA" id="ARBA00022645"/>
    </source>
</evidence>
<feature type="region of interest" description="Disordered" evidence="7">
    <location>
        <begin position="166"/>
        <end position="218"/>
    </location>
</feature>
<name>A0A197JXY3_9FUNG</name>
<protein>
    <submittedName>
        <fullName evidence="8">Alpha/beta-hydrolase</fullName>
    </submittedName>
</protein>
<reference evidence="8 9" key="1">
    <citation type="submission" date="2016-05" db="EMBL/GenBank/DDBJ databases">
        <title>Genome sequencing reveals origins of a unique bacterial endosymbiosis in the earliest lineages of terrestrial Fungi.</title>
        <authorList>
            <consortium name="DOE Joint Genome Institute"/>
            <person name="Uehling J."/>
            <person name="Gryganskyi A."/>
            <person name="Hameed K."/>
            <person name="Tschaplinski T."/>
            <person name="Misztal P."/>
            <person name="Wu S."/>
            <person name="Desiro A."/>
            <person name="Vande Pol N."/>
            <person name="Du Z.-Y."/>
            <person name="Zienkiewicz A."/>
            <person name="Zienkiewicz K."/>
            <person name="Morin E."/>
            <person name="Tisserant E."/>
            <person name="Splivallo R."/>
            <person name="Hainaut M."/>
            <person name="Henrissat B."/>
            <person name="Ohm R."/>
            <person name="Kuo A."/>
            <person name="Yan J."/>
            <person name="Lipzen A."/>
            <person name="Nolan M."/>
            <person name="Labutti K."/>
            <person name="Barry K."/>
            <person name="Goldstein A."/>
            <person name="Labbe J."/>
            <person name="Schadt C."/>
            <person name="Tuskan G."/>
            <person name="Grigoriev I."/>
            <person name="Martin F."/>
            <person name="Vilgalys R."/>
            <person name="Bonito G."/>
        </authorList>
    </citation>
    <scope>NUCLEOTIDE SEQUENCE [LARGE SCALE GENOMIC DNA]</scope>
    <source>
        <strain evidence="8 9">AG-77</strain>
    </source>
</reference>
<dbReference type="Gene3D" id="3.40.50.1820">
    <property type="entry name" value="alpha/beta hydrolase"/>
    <property type="match status" value="2"/>
</dbReference>
<dbReference type="Proteomes" id="UP000078512">
    <property type="component" value="Unassembled WGS sequence"/>
</dbReference>
<dbReference type="GO" id="GO:0006508">
    <property type="term" value="P:proteolysis"/>
    <property type="evidence" value="ECO:0007669"/>
    <property type="project" value="UniProtKB-KW"/>
</dbReference>
<dbReference type="InterPro" id="IPR001563">
    <property type="entry name" value="Peptidase_S10"/>
</dbReference>
<keyword evidence="3" id="KW-0645">Protease</keyword>
<keyword evidence="9" id="KW-1185">Reference proteome</keyword>
<dbReference type="OrthoDB" id="443318at2759"/>
<keyword evidence="5 8" id="KW-0378">Hydrolase</keyword>
<feature type="compositionally biased region" description="Acidic residues" evidence="7">
    <location>
        <begin position="193"/>
        <end position="211"/>
    </location>
</feature>
<dbReference type="Pfam" id="PF00450">
    <property type="entry name" value="Peptidase_S10"/>
    <property type="match status" value="2"/>
</dbReference>
<dbReference type="SUPFAM" id="SSF53474">
    <property type="entry name" value="alpha/beta-Hydrolases"/>
    <property type="match status" value="1"/>
</dbReference>
<dbReference type="InterPro" id="IPR029058">
    <property type="entry name" value="AB_hydrolase_fold"/>
</dbReference>
<keyword evidence="6" id="KW-0325">Glycoprotein</keyword>
<comment type="similarity">
    <text evidence="1">Belongs to the peptidase S10 family.</text>
</comment>